<reference evidence="3" key="2">
    <citation type="journal article" date="2022" name="Microbiol. Resour. Announc.">
        <title>Metagenome Sequencing to Explore Phylogenomics of Terrestrial Cyanobacteria.</title>
        <authorList>
            <person name="Ward R.D."/>
            <person name="Stajich J.E."/>
            <person name="Johansen J.R."/>
            <person name="Huntemann M."/>
            <person name="Clum A."/>
            <person name="Foster B."/>
            <person name="Foster B."/>
            <person name="Roux S."/>
            <person name="Palaniappan K."/>
            <person name="Varghese N."/>
            <person name="Mukherjee S."/>
            <person name="Reddy T.B.K."/>
            <person name="Daum C."/>
            <person name="Copeland A."/>
            <person name="Chen I.A."/>
            <person name="Ivanova N.N."/>
            <person name="Kyrpides N.C."/>
            <person name="Shapiro N."/>
            <person name="Eloe-Fadrosh E.A."/>
            <person name="Pietrasiak N."/>
        </authorList>
    </citation>
    <scope>NUCLEOTIDE SEQUENCE</scope>
    <source>
        <strain evidence="3">GSE-TBD4-15B</strain>
    </source>
</reference>
<comment type="caution">
    <text evidence="3">The sequence shown here is derived from an EMBL/GenBank/DDBJ whole genome shotgun (WGS) entry which is preliminary data.</text>
</comment>
<gene>
    <name evidence="3" type="ORF">KME07_08475</name>
</gene>
<dbReference type="AlphaFoldDB" id="A0A951P9Z2"/>
<sequence length="151" mass="16229">MARLKRSSAGLEQAVRRLAGMRSISETLEFGNGLSLAEYDTRIQALQTQLSNYNTMLSTLDQMTGQTALMEKELRNYSEKMLLSVAARYGKDSLEYMQAGGKQRKSGKQSEASTTPTATATATATTMMDAMIAPTGEGTKTNGNGTKAAVN</sequence>
<reference evidence="3" key="1">
    <citation type="submission" date="2021-05" db="EMBL/GenBank/DDBJ databases">
        <authorList>
            <person name="Pietrasiak N."/>
            <person name="Ward R."/>
            <person name="Stajich J.E."/>
            <person name="Kurbessoian T."/>
        </authorList>
    </citation>
    <scope>NUCLEOTIDE SEQUENCE</scope>
    <source>
        <strain evidence="3">GSE-TBD4-15B</strain>
    </source>
</reference>
<evidence type="ECO:0000256" key="2">
    <source>
        <dbReference type="SAM" id="MobiDB-lite"/>
    </source>
</evidence>
<dbReference type="Proteomes" id="UP000707356">
    <property type="component" value="Unassembled WGS sequence"/>
</dbReference>
<feature type="region of interest" description="Disordered" evidence="2">
    <location>
        <begin position="98"/>
        <end position="122"/>
    </location>
</feature>
<organism evidence="3 4">
    <name type="scientific">Pegethrix bostrychoides GSE-TBD4-15B</name>
    <dbReference type="NCBI Taxonomy" id="2839662"/>
    <lineage>
        <taxon>Bacteria</taxon>
        <taxon>Bacillati</taxon>
        <taxon>Cyanobacteriota</taxon>
        <taxon>Cyanophyceae</taxon>
        <taxon>Oculatellales</taxon>
        <taxon>Oculatellaceae</taxon>
        <taxon>Pegethrix</taxon>
    </lineage>
</organism>
<protein>
    <submittedName>
        <fullName evidence="3">Uncharacterized protein</fullName>
    </submittedName>
</protein>
<proteinExistence type="predicted"/>
<evidence type="ECO:0000256" key="1">
    <source>
        <dbReference type="SAM" id="Coils"/>
    </source>
</evidence>
<feature type="compositionally biased region" description="Low complexity" evidence="2">
    <location>
        <begin position="112"/>
        <end position="122"/>
    </location>
</feature>
<dbReference type="EMBL" id="JAHHHV010000044">
    <property type="protein sequence ID" value="MBW4465462.1"/>
    <property type="molecule type" value="Genomic_DNA"/>
</dbReference>
<feature type="coiled-coil region" evidence="1">
    <location>
        <begin position="36"/>
        <end position="80"/>
    </location>
</feature>
<keyword evidence="1" id="KW-0175">Coiled coil</keyword>
<evidence type="ECO:0000313" key="4">
    <source>
        <dbReference type="Proteomes" id="UP000707356"/>
    </source>
</evidence>
<accession>A0A951P9Z2</accession>
<evidence type="ECO:0000313" key="3">
    <source>
        <dbReference type="EMBL" id="MBW4465462.1"/>
    </source>
</evidence>
<name>A0A951P9Z2_9CYAN</name>